<dbReference type="EMBL" id="BTPE01000015">
    <property type="protein sequence ID" value="GMQ35254.1"/>
    <property type="molecule type" value="Genomic_DNA"/>
</dbReference>
<keyword evidence="1" id="KW-0472">Membrane</keyword>
<dbReference type="RefSeq" id="WP_338230071.1">
    <property type="nucleotide sequence ID" value="NZ_BTPE01000015.1"/>
</dbReference>
<evidence type="ECO:0000313" key="3">
    <source>
        <dbReference type="Proteomes" id="UP001307705"/>
    </source>
</evidence>
<keyword evidence="1" id="KW-0812">Transmembrane</keyword>
<dbReference type="Proteomes" id="UP001307705">
    <property type="component" value="Unassembled WGS sequence"/>
</dbReference>
<evidence type="ECO:0008006" key="4">
    <source>
        <dbReference type="Google" id="ProtNLM"/>
    </source>
</evidence>
<accession>A0ABQ6Q4Z2</accession>
<keyword evidence="3" id="KW-1185">Reference proteome</keyword>
<sequence length="535" mass="61029">MKKSFSLCLFTGILLFLLPHWVFGSPSLLTQRGDTLTDTLGIRRPSIPKEFDALGVPDSWTQKYPQELLQLSLSSRTTSKPVSLLSWEEALQETNQAMVLIGESFPKDSLLENRKFIPFASEGKWLFLKAEDDSAQRVHYFYQGGGPFQASDFIEQMGWEIPGKTISREAFDYEWKKSYTFSELDIPTFSIGEGNTLFNKTLPTYLTKGFYKNWKVSLQFNVSNPDGTEAYLNFLANNNLIRSFQVKEEGKYSVEFTIPAIPLSVGSYLSLELIQGNERASLSSVAVEIESENSLISPSFRNEFPMTFSSFPKNMEGKPIRILQDYDLSPSELGALADLILLINDRPNKSYPFYLPEIIRLEKPGAIIDTEDNLILITQTPQAYASLVEGQSKLRYTEQGREYQSDELSRFFQRHENVALSSMELLDLREQKMLFIVNDPLGGDAMKEAVDGLEDEFISNTGNILLADAKHYYFFDIRLKEPLGLSAGKKDQFEQFWMGYRIYITLLLLAGLFLLLRYIYIKSQHAKKSIEDART</sequence>
<protein>
    <recommendedName>
        <fullName evidence="4">Cellulose biosynthesis cyclic di-GMP-binding regulatory protein BcsB</fullName>
    </recommendedName>
</protein>
<gene>
    <name evidence="2" type="ORF">Ataiwa_35270</name>
</gene>
<evidence type="ECO:0000313" key="2">
    <source>
        <dbReference type="EMBL" id="GMQ35254.1"/>
    </source>
</evidence>
<name>A0ABQ6Q4Z2_9BACT</name>
<comment type="caution">
    <text evidence="2">The sequence shown here is derived from an EMBL/GenBank/DDBJ whole genome shotgun (WGS) entry which is preliminary data.</text>
</comment>
<organism evidence="2 3">
    <name type="scientific">Algoriphagus taiwanensis</name>
    <dbReference type="NCBI Taxonomy" id="1445656"/>
    <lineage>
        <taxon>Bacteria</taxon>
        <taxon>Pseudomonadati</taxon>
        <taxon>Bacteroidota</taxon>
        <taxon>Cytophagia</taxon>
        <taxon>Cytophagales</taxon>
        <taxon>Cyclobacteriaceae</taxon>
        <taxon>Algoriphagus</taxon>
    </lineage>
</organism>
<proteinExistence type="predicted"/>
<keyword evidence="1" id="KW-1133">Transmembrane helix</keyword>
<reference evidence="2 3" key="1">
    <citation type="submission" date="2023-08" db="EMBL/GenBank/DDBJ databases">
        <title>Draft genome sequence of Algoriphagus taiwanensis.</title>
        <authorList>
            <person name="Takatani N."/>
            <person name="Hosokawa M."/>
            <person name="Sawabe T."/>
        </authorList>
    </citation>
    <scope>NUCLEOTIDE SEQUENCE [LARGE SCALE GENOMIC DNA]</scope>
    <source>
        <strain evidence="2 3">JCM 19755</strain>
    </source>
</reference>
<evidence type="ECO:0000256" key="1">
    <source>
        <dbReference type="SAM" id="Phobius"/>
    </source>
</evidence>
<feature type="transmembrane region" description="Helical" evidence="1">
    <location>
        <begin position="500"/>
        <end position="520"/>
    </location>
</feature>